<feature type="domain" description="tRNA/rRNA methyltransferase SpoU type" evidence="5">
    <location>
        <begin position="7"/>
        <end position="155"/>
    </location>
</feature>
<comment type="similarity">
    <text evidence="1">Belongs to the class IV-like SAM-binding methyltransferase superfamily. RNA methyltransferase TrmH family.</text>
</comment>
<organism evidence="6 7">
    <name type="scientific">Desulfuromonas acetoxidans (strain DSM 684 / 11070)</name>
    <dbReference type="NCBI Taxonomy" id="281689"/>
    <lineage>
        <taxon>Bacteria</taxon>
        <taxon>Pseudomonadati</taxon>
        <taxon>Thermodesulfobacteriota</taxon>
        <taxon>Desulfuromonadia</taxon>
        <taxon>Desulfuromonadales</taxon>
        <taxon>Desulfuromonadaceae</taxon>
        <taxon>Desulfuromonas</taxon>
    </lineage>
</organism>
<evidence type="ECO:0000256" key="2">
    <source>
        <dbReference type="ARBA" id="ARBA00022603"/>
    </source>
</evidence>
<dbReference type="InterPro" id="IPR029026">
    <property type="entry name" value="tRNA_m1G_MTases_N"/>
</dbReference>
<dbReference type="GO" id="GO:0008173">
    <property type="term" value="F:RNA methyltransferase activity"/>
    <property type="evidence" value="ECO:0007669"/>
    <property type="project" value="InterPro"/>
</dbReference>
<evidence type="ECO:0000313" key="7">
    <source>
        <dbReference type="Proteomes" id="UP000005695"/>
    </source>
</evidence>
<dbReference type="Gene3D" id="1.10.8.590">
    <property type="match status" value="1"/>
</dbReference>
<dbReference type="GO" id="GO:0003723">
    <property type="term" value="F:RNA binding"/>
    <property type="evidence" value="ECO:0007669"/>
    <property type="project" value="InterPro"/>
</dbReference>
<evidence type="ECO:0000259" key="5">
    <source>
        <dbReference type="Pfam" id="PF00588"/>
    </source>
</evidence>
<dbReference type="Pfam" id="PF00588">
    <property type="entry name" value="SpoU_methylase"/>
    <property type="match status" value="1"/>
</dbReference>
<accession>Q1K0P2</accession>
<dbReference type="InterPro" id="IPR004384">
    <property type="entry name" value="RNA_MeTrfase_TrmJ/LasT"/>
</dbReference>
<keyword evidence="2 6" id="KW-0489">Methyltransferase</keyword>
<dbReference type="CDD" id="cd18093">
    <property type="entry name" value="SpoU-like_TrmJ"/>
    <property type="match status" value="1"/>
</dbReference>
<proteinExistence type="inferred from homology"/>
<dbReference type="PANTHER" id="PTHR42786:SF2">
    <property type="entry name" value="TRNA (CYTIDINE_URIDINE-2'-O-)-METHYLTRANSFERASE TRMJ"/>
    <property type="match status" value="1"/>
</dbReference>
<dbReference type="PIRSF" id="PIRSF004808">
    <property type="entry name" value="LasT"/>
    <property type="match status" value="1"/>
</dbReference>
<gene>
    <name evidence="6" type="ORF">Dace_2199</name>
</gene>
<reference evidence="6" key="2">
    <citation type="submission" date="2006-05" db="EMBL/GenBank/DDBJ databases">
        <title>Sequencing of the draft genome and assembly of Desulfuromonas acetoxidans DSM 684.</title>
        <authorList>
            <consortium name="US DOE Joint Genome Institute (JGI-PGF)"/>
            <person name="Copeland A."/>
            <person name="Lucas S."/>
            <person name="Lapidus A."/>
            <person name="Barry K."/>
            <person name="Detter J.C."/>
            <person name="Glavina del Rio T."/>
            <person name="Hammon N."/>
            <person name="Israni S."/>
            <person name="Dalin E."/>
            <person name="Tice H."/>
            <person name="Bruce D."/>
            <person name="Pitluck S."/>
            <person name="Richardson P."/>
        </authorList>
    </citation>
    <scope>NUCLEOTIDE SEQUENCE [LARGE SCALE GENOMIC DNA]</scope>
    <source>
        <strain evidence="6">DSM 684</strain>
    </source>
</reference>
<dbReference type="Proteomes" id="UP000005695">
    <property type="component" value="Unassembled WGS sequence"/>
</dbReference>
<dbReference type="SUPFAM" id="SSF75217">
    <property type="entry name" value="alpha/beta knot"/>
    <property type="match status" value="1"/>
</dbReference>
<keyword evidence="4" id="KW-0949">S-adenosyl-L-methionine</keyword>
<dbReference type="Gene3D" id="3.40.1280.10">
    <property type="match status" value="1"/>
</dbReference>
<dbReference type="AlphaFoldDB" id="Q1K0P2"/>
<dbReference type="InterPro" id="IPR001537">
    <property type="entry name" value="SpoU_MeTrfase"/>
</dbReference>
<keyword evidence="7" id="KW-1185">Reference proteome</keyword>
<name>Q1K0P2_DESA6</name>
<dbReference type="GO" id="GO:0005829">
    <property type="term" value="C:cytosol"/>
    <property type="evidence" value="ECO:0007669"/>
    <property type="project" value="TreeGrafter"/>
</dbReference>
<evidence type="ECO:0000256" key="4">
    <source>
        <dbReference type="ARBA" id="ARBA00022691"/>
    </source>
</evidence>
<keyword evidence="3" id="KW-0808">Transferase</keyword>
<sequence>MRHFTPIVVLVEPRQPGNVGAVCRAMANFGVAQLRLVKSCDPFHSDAVKFSVGARPLLGQAEHFPDLAAALADVHHSVALTRRTGRLRGNLLPLEELSQRFQSVAAQSRVAFVFGREDRGLTTQEVALCSQAATIETTDETGSLNLAQAVVVTLYELSRRQDRVGIVQRDQPTHDQFEPLFQQLDELVHRVGYVNPSRPEVIPTMLRRLLHQAAPDVAELNQLRGLINRLSESVQDWPGRRRG</sequence>
<dbReference type="EMBL" id="AAEW02000007">
    <property type="protein sequence ID" value="EAT15899.1"/>
    <property type="molecule type" value="Genomic_DNA"/>
</dbReference>
<evidence type="ECO:0000313" key="6">
    <source>
        <dbReference type="EMBL" id="EAT15899.1"/>
    </source>
</evidence>
<dbReference type="PANTHER" id="PTHR42786">
    <property type="entry name" value="TRNA/RRNA METHYLTRANSFERASE"/>
    <property type="match status" value="1"/>
</dbReference>
<reference evidence="6" key="1">
    <citation type="submission" date="2006-05" db="EMBL/GenBank/DDBJ databases">
        <title>Annotation of the draft genome assembly of Desulfuromonas acetoxidans DSM 684.</title>
        <authorList>
            <consortium name="US DOE Joint Genome Institute (JGI-ORNL)"/>
            <person name="Larimer F."/>
            <person name="Land M."/>
            <person name="Hauser L."/>
        </authorList>
    </citation>
    <scope>NUCLEOTIDE SEQUENCE [LARGE SCALE GENOMIC DNA]</scope>
    <source>
        <strain evidence="6">DSM 684</strain>
    </source>
</reference>
<protein>
    <submittedName>
        <fullName evidence="6">tRNA/rRNA methyltransferase (SpoU)</fullName>
    </submittedName>
</protein>
<evidence type="ECO:0000256" key="1">
    <source>
        <dbReference type="ARBA" id="ARBA00007228"/>
    </source>
</evidence>
<comment type="caution">
    <text evidence="6">The sequence shown here is derived from an EMBL/GenBank/DDBJ whole genome shotgun (WGS) entry which is preliminary data.</text>
</comment>
<evidence type="ECO:0000256" key="3">
    <source>
        <dbReference type="ARBA" id="ARBA00022679"/>
    </source>
</evidence>
<dbReference type="RefSeq" id="WP_005999656.1">
    <property type="nucleotide sequence ID" value="NZ_AAEW02000007.1"/>
</dbReference>
<dbReference type="OrthoDB" id="9806346at2"/>
<dbReference type="InterPro" id="IPR029028">
    <property type="entry name" value="Alpha/beta_knot_MTases"/>
</dbReference>
<dbReference type="GO" id="GO:0002128">
    <property type="term" value="P:tRNA nucleoside ribose methylation"/>
    <property type="evidence" value="ECO:0007669"/>
    <property type="project" value="TreeGrafter"/>
</dbReference>